<proteinExistence type="predicted"/>
<dbReference type="Pfam" id="PF14231">
    <property type="entry name" value="GXWXG"/>
    <property type="match status" value="1"/>
</dbReference>
<dbReference type="EMBL" id="JAGINU010000001">
    <property type="protein sequence ID" value="MBP2368814.1"/>
    <property type="molecule type" value="Genomic_DNA"/>
</dbReference>
<dbReference type="InterPro" id="IPR025568">
    <property type="entry name" value="DUF4334"/>
</dbReference>
<sequence>MTTTAPADTLRYLEHGATIGEALAFFDGLPAVTVEELLGRWTGGEIPTGNPMDGLLGRFGWHGKRFDSPEDVHPLVMDRAGGGTFSLNPGLLPLPALLRYPAALRNPALARAARVLGPALGTRAPKARLRLTRYRDVDSATMCYDDLPILDAFRRVDGDTLLGAMDMRGLEQPFMFFLRRE</sequence>
<accession>A0ABS4VZB4</accession>
<evidence type="ECO:0000259" key="1">
    <source>
        <dbReference type="Pfam" id="PF14231"/>
    </source>
</evidence>
<keyword evidence="4" id="KW-1185">Reference proteome</keyword>
<evidence type="ECO:0008006" key="5">
    <source>
        <dbReference type="Google" id="ProtNLM"/>
    </source>
</evidence>
<dbReference type="Pfam" id="PF14232">
    <property type="entry name" value="DUF4334"/>
    <property type="match status" value="1"/>
</dbReference>
<reference evidence="3 4" key="1">
    <citation type="submission" date="2021-03" db="EMBL/GenBank/DDBJ databases">
        <title>Sequencing the genomes of 1000 actinobacteria strains.</title>
        <authorList>
            <person name="Klenk H.-P."/>
        </authorList>
    </citation>
    <scope>NUCLEOTIDE SEQUENCE [LARGE SCALE GENOMIC DNA]</scope>
    <source>
        <strain evidence="3 4">DSM 45256</strain>
    </source>
</reference>
<dbReference type="InterPro" id="IPR025951">
    <property type="entry name" value="GXWXG_dom"/>
</dbReference>
<dbReference type="RefSeq" id="WP_210030476.1">
    <property type="nucleotide sequence ID" value="NZ_JAGINU010000001.1"/>
</dbReference>
<name>A0ABS4VZB4_9PSEU</name>
<evidence type="ECO:0000313" key="4">
    <source>
        <dbReference type="Proteomes" id="UP001519295"/>
    </source>
</evidence>
<dbReference type="Proteomes" id="UP001519295">
    <property type="component" value="Unassembled WGS sequence"/>
</dbReference>
<dbReference type="Gene3D" id="2.40.128.580">
    <property type="entry name" value="GXWXG domain"/>
    <property type="match status" value="1"/>
</dbReference>
<feature type="domain" description="DUF4334" evidence="2">
    <location>
        <begin position="125"/>
        <end position="180"/>
    </location>
</feature>
<evidence type="ECO:0000313" key="3">
    <source>
        <dbReference type="EMBL" id="MBP2368814.1"/>
    </source>
</evidence>
<protein>
    <recommendedName>
        <fullName evidence="5">GXWXG protein</fullName>
    </recommendedName>
</protein>
<comment type="caution">
    <text evidence="3">The sequence shown here is derived from an EMBL/GenBank/DDBJ whole genome shotgun (WGS) entry which is preliminary data.</text>
</comment>
<organism evidence="3 4">
    <name type="scientific">Pseudonocardia parietis</name>
    <dbReference type="NCBI Taxonomy" id="570936"/>
    <lineage>
        <taxon>Bacteria</taxon>
        <taxon>Bacillati</taxon>
        <taxon>Actinomycetota</taxon>
        <taxon>Actinomycetes</taxon>
        <taxon>Pseudonocardiales</taxon>
        <taxon>Pseudonocardiaceae</taxon>
        <taxon>Pseudonocardia</taxon>
    </lineage>
</organism>
<feature type="domain" description="GXWXG" evidence="1">
    <location>
        <begin position="24"/>
        <end position="80"/>
    </location>
</feature>
<gene>
    <name evidence="3" type="ORF">JOF36_004510</name>
</gene>
<evidence type="ECO:0000259" key="2">
    <source>
        <dbReference type="Pfam" id="PF14232"/>
    </source>
</evidence>